<gene>
    <name evidence="2" type="ORF">GSCOC_T00039511001</name>
</gene>
<sequence length="141" mass="16499">MPYLRSRHPPVMLLTRQFSRPCDYDFTILALYWLDRIRLAESVGKHFVSAAFFRLATECKAEPFRNTKVELKKYLGQHEYLSGEKEWKDLFISYGLMKEESNLCHNNKEEEAIEDSDHPGNTRDEQEKQIMEPAAGEPGNE</sequence>
<proteinExistence type="predicted"/>
<accession>A0A068U3P1</accession>
<dbReference type="Proteomes" id="UP000295252">
    <property type="component" value="Chromosome IX"/>
</dbReference>
<dbReference type="STRING" id="49390.A0A068U3P1"/>
<dbReference type="InParanoid" id="A0A068U3P1"/>
<evidence type="ECO:0000313" key="3">
    <source>
        <dbReference type="Proteomes" id="UP000295252"/>
    </source>
</evidence>
<keyword evidence="3" id="KW-1185">Reference proteome</keyword>
<evidence type="ECO:0000313" key="2">
    <source>
        <dbReference type="EMBL" id="CDP02193.1"/>
    </source>
</evidence>
<feature type="compositionally biased region" description="Basic and acidic residues" evidence="1">
    <location>
        <begin position="107"/>
        <end position="130"/>
    </location>
</feature>
<feature type="region of interest" description="Disordered" evidence="1">
    <location>
        <begin position="107"/>
        <end position="141"/>
    </location>
</feature>
<dbReference type="PhylomeDB" id="A0A068U3P1"/>
<dbReference type="EMBL" id="HG739092">
    <property type="protein sequence ID" value="CDP02193.1"/>
    <property type="molecule type" value="Genomic_DNA"/>
</dbReference>
<evidence type="ECO:0000256" key="1">
    <source>
        <dbReference type="SAM" id="MobiDB-lite"/>
    </source>
</evidence>
<dbReference type="OrthoDB" id="1918850at2759"/>
<dbReference type="AlphaFoldDB" id="A0A068U3P1"/>
<reference evidence="3" key="1">
    <citation type="journal article" date="2014" name="Science">
        <title>The coffee genome provides insight into the convergent evolution of caffeine biosynthesis.</title>
        <authorList>
            <person name="Denoeud F."/>
            <person name="Carretero-Paulet L."/>
            <person name="Dereeper A."/>
            <person name="Droc G."/>
            <person name="Guyot R."/>
            <person name="Pietrella M."/>
            <person name="Zheng C."/>
            <person name="Alberti A."/>
            <person name="Anthony F."/>
            <person name="Aprea G."/>
            <person name="Aury J.M."/>
            <person name="Bento P."/>
            <person name="Bernard M."/>
            <person name="Bocs S."/>
            <person name="Campa C."/>
            <person name="Cenci A."/>
            <person name="Combes M.C."/>
            <person name="Crouzillat D."/>
            <person name="Da Silva C."/>
            <person name="Daddiego L."/>
            <person name="De Bellis F."/>
            <person name="Dussert S."/>
            <person name="Garsmeur O."/>
            <person name="Gayraud T."/>
            <person name="Guignon V."/>
            <person name="Jahn K."/>
            <person name="Jamilloux V."/>
            <person name="Joet T."/>
            <person name="Labadie K."/>
            <person name="Lan T."/>
            <person name="Leclercq J."/>
            <person name="Lepelley M."/>
            <person name="Leroy T."/>
            <person name="Li L.T."/>
            <person name="Librado P."/>
            <person name="Lopez L."/>
            <person name="Munoz A."/>
            <person name="Noel B."/>
            <person name="Pallavicini A."/>
            <person name="Perrotta G."/>
            <person name="Poncet V."/>
            <person name="Pot D."/>
            <person name="Priyono X."/>
            <person name="Rigoreau M."/>
            <person name="Rouard M."/>
            <person name="Rozas J."/>
            <person name="Tranchant-Dubreuil C."/>
            <person name="VanBuren R."/>
            <person name="Zhang Q."/>
            <person name="Andrade A.C."/>
            <person name="Argout X."/>
            <person name="Bertrand B."/>
            <person name="de Kochko A."/>
            <person name="Graziosi G."/>
            <person name="Henry R.J."/>
            <person name="Jayarama X."/>
            <person name="Ming R."/>
            <person name="Nagai C."/>
            <person name="Rounsley S."/>
            <person name="Sankoff D."/>
            <person name="Giuliano G."/>
            <person name="Albert V.A."/>
            <person name="Wincker P."/>
            <person name="Lashermes P."/>
        </authorList>
    </citation>
    <scope>NUCLEOTIDE SEQUENCE [LARGE SCALE GENOMIC DNA]</scope>
    <source>
        <strain evidence="3">cv. DH200-94</strain>
    </source>
</reference>
<name>A0A068U3P1_COFCA</name>
<dbReference type="PANTHER" id="PTHR34468">
    <property type="entry name" value="MICROTUBULE-ASSOCIATED FUTSCH-LIKE PROTEIN"/>
    <property type="match status" value="1"/>
</dbReference>
<dbReference type="PANTHER" id="PTHR34468:SF3">
    <property type="entry name" value="OS03G0288900 PROTEIN"/>
    <property type="match status" value="1"/>
</dbReference>
<protein>
    <submittedName>
        <fullName evidence="2">Uncharacterized protein</fullName>
    </submittedName>
</protein>
<dbReference type="Gramene" id="CDP02193">
    <property type="protein sequence ID" value="CDP02193"/>
    <property type="gene ID" value="GSCOC_T00039511001"/>
</dbReference>
<organism evidence="2 3">
    <name type="scientific">Coffea canephora</name>
    <name type="common">Robusta coffee</name>
    <dbReference type="NCBI Taxonomy" id="49390"/>
    <lineage>
        <taxon>Eukaryota</taxon>
        <taxon>Viridiplantae</taxon>
        <taxon>Streptophyta</taxon>
        <taxon>Embryophyta</taxon>
        <taxon>Tracheophyta</taxon>
        <taxon>Spermatophyta</taxon>
        <taxon>Magnoliopsida</taxon>
        <taxon>eudicotyledons</taxon>
        <taxon>Gunneridae</taxon>
        <taxon>Pentapetalae</taxon>
        <taxon>asterids</taxon>
        <taxon>lamiids</taxon>
        <taxon>Gentianales</taxon>
        <taxon>Rubiaceae</taxon>
        <taxon>Ixoroideae</taxon>
        <taxon>Gardenieae complex</taxon>
        <taxon>Bertiereae - Coffeeae clade</taxon>
        <taxon>Coffeeae</taxon>
        <taxon>Coffea</taxon>
    </lineage>
</organism>